<dbReference type="Gene3D" id="3.20.20.150">
    <property type="entry name" value="Divalent-metal-dependent TIM barrel enzymes"/>
    <property type="match status" value="1"/>
</dbReference>
<organism evidence="2 3">
    <name type="scientific">Vallitalea guaymasensis</name>
    <dbReference type="NCBI Taxonomy" id="1185412"/>
    <lineage>
        <taxon>Bacteria</taxon>
        <taxon>Bacillati</taxon>
        <taxon>Bacillota</taxon>
        <taxon>Clostridia</taxon>
        <taxon>Lachnospirales</taxon>
        <taxon>Vallitaleaceae</taxon>
        <taxon>Vallitalea</taxon>
    </lineage>
</organism>
<dbReference type="Pfam" id="PF01261">
    <property type="entry name" value="AP_endonuc_2"/>
    <property type="match status" value="1"/>
</dbReference>
<protein>
    <submittedName>
        <fullName evidence="2">Sugar phosphate isomerase/epimerase</fullName>
    </submittedName>
</protein>
<keyword evidence="2" id="KW-0413">Isomerase</keyword>
<evidence type="ECO:0000313" key="3">
    <source>
        <dbReference type="Proteomes" id="UP000677305"/>
    </source>
</evidence>
<dbReference type="SUPFAM" id="SSF51658">
    <property type="entry name" value="Xylose isomerase-like"/>
    <property type="match status" value="1"/>
</dbReference>
<dbReference type="InterPro" id="IPR036237">
    <property type="entry name" value="Xyl_isomerase-like_sf"/>
</dbReference>
<keyword evidence="3" id="KW-1185">Reference proteome</keyword>
<name>A0A8J8MBX5_9FIRM</name>
<evidence type="ECO:0000313" key="2">
    <source>
        <dbReference type="EMBL" id="QUH29953.1"/>
    </source>
</evidence>
<evidence type="ECO:0000259" key="1">
    <source>
        <dbReference type="Pfam" id="PF01261"/>
    </source>
</evidence>
<dbReference type="GO" id="GO:0016853">
    <property type="term" value="F:isomerase activity"/>
    <property type="evidence" value="ECO:0007669"/>
    <property type="project" value="UniProtKB-KW"/>
</dbReference>
<dbReference type="Proteomes" id="UP000677305">
    <property type="component" value="Chromosome"/>
</dbReference>
<reference evidence="2 3" key="1">
    <citation type="submission" date="2020-07" db="EMBL/GenBank/DDBJ databases">
        <title>Vallitalea guaymasensis genome.</title>
        <authorList>
            <person name="Postec A."/>
        </authorList>
    </citation>
    <scope>NUCLEOTIDE SEQUENCE [LARGE SCALE GENOMIC DNA]</scope>
    <source>
        <strain evidence="2 3">Ra1766G1</strain>
    </source>
</reference>
<dbReference type="AlphaFoldDB" id="A0A8J8MBX5"/>
<proteinExistence type="predicted"/>
<dbReference type="KEGG" id="vgu:HYG85_13950"/>
<dbReference type="InterPro" id="IPR013022">
    <property type="entry name" value="Xyl_isomerase-like_TIM-brl"/>
</dbReference>
<feature type="domain" description="Xylose isomerase-like TIM barrel" evidence="1">
    <location>
        <begin position="25"/>
        <end position="230"/>
    </location>
</feature>
<dbReference type="PANTHER" id="PTHR12110">
    <property type="entry name" value="HYDROXYPYRUVATE ISOMERASE"/>
    <property type="match status" value="1"/>
</dbReference>
<dbReference type="InterPro" id="IPR050312">
    <property type="entry name" value="IolE/XylAMocC-like"/>
</dbReference>
<gene>
    <name evidence="2" type="ORF">HYG85_13950</name>
</gene>
<dbReference type="RefSeq" id="WP_212690195.1">
    <property type="nucleotide sequence ID" value="NZ_CP058561.1"/>
</dbReference>
<sequence>MDNIKIALQLYTVREECENDFIGTLEKVADLGYEGVELAGVHGFSAEQLKEELDRLNLKVVGSHIGLDELEKDLDKIIDYNKTIDNSIIVCPYAKWESKEELDELACKLNAISDKLNSAGLQLLYHNHSHEFEIIDDSYGLDLLYNLTKKSNMLMELDTHWVKRADKDVIDYMNQNKDILKLVHIKDMKEIDGEKTFAAIGEGLMDIPAIIDKAVELGCSWVIVENDQPEPNGIENVTVSINNLKKMFD</sequence>
<dbReference type="PANTHER" id="PTHR12110:SF41">
    <property type="entry name" value="INOSOSE DEHYDRATASE"/>
    <property type="match status" value="1"/>
</dbReference>
<dbReference type="EMBL" id="CP058561">
    <property type="protein sequence ID" value="QUH29953.1"/>
    <property type="molecule type" value="Genomic_DNA"/>
</dbReference>
<accession>A0A8J8MBX5</accession>